<evidence type="ECO:0000313" key="2">
    <source>
        <dbReference type="Proteomes" id="UP000183832"/>
    </source>
</evidence>
<sequence length="140" mass="15947">MSVSQSIELNGTFAHLWLSLILYLNNPKTFNKTYFHNLIIETKASTVKYGIELIKRIFPDKRNVVDSSDSEVEEDVSSYSLEKRLKISVESFKKPGEPAGAGDSLKRDFQFFDRHEQRTPTLEKLFAALCTIPPTSTQSE</sequence>
<reference evidence="1 2" key="1">
    <citation type="submission" date="2015-04" db="EMBL/GenBank/DDBJ databases">
        <authorList>
            <person name="Syromyatnikov M.Y."/>
            <person name="Popov V.N."/>
        </authorList>
    </citation>
    <scope>NUCLEOTIDE SEQUENCE [LARGE SCALE GENOMIC DNA]</scope>
</reference>
<gene>
    <name evidence="1" type="ORF">CLUMA_CG019195</name>
</gene>
<dbReference type="AlphaFoldDB" id="A0A1J1J2R4"/>
<proteinExistence type="predicted"/>
<protein>
    <submittedName>
        <fullName evidence="1">CLUMA_CG019195, isoform A</fullName>
    </submittedName>
</protein>
<evidence type="ECO:0000313" key="1">
    <source>
        <dbReference type="EMBL" id="CRL06076.1"/>
    </source>
</evidence>
<dbReference type="Proteomes" id="UP000183832">
    <property type="component" value="Unassembled WGS sequence"/>
</dbReference>
<accession>A0A1J1J2R4</accession>
<organism evidence="1 2">
    <name type="scientific">Clunio marinus</name>
    <dbReference type="NCBI Taxonomy" id="568069"/>
    <lineage>
        <taxon>Eukaryota</taxon>
        <taxon>Metazoa</taxon>
        <taxon>Ecdysozoa</taxon>
        <taxon>Arthropoda</taxon>
        <taxon>Hexapoda</taxon>
        <taxon>Insecta</taxon>
        <taxon>Pterygota</taxon>
        <taxon>Neoptera</taxon>
        <taxon>Endopterygota</taxon>
        <taxon>Diptera</taxon>
        <taxon>Nematocera</taxon>
        <taxon>Chironomoidea</taxon>
        <taxon>Chironomidae</taxon>
        <taxon>Clunio</taxon>
    </lineage>
</organism>
<keyword evidence="2" id="KW-1185">Reference proteome</keyword>
<name>A0A1J1J2R4_9DIPT</name>
<dbReference type="EMBL" id="CVRI01000066">
    <property type="protein sequence ID" value="CRL06076.1"/>
    <property type="molecule type" value="Genomic_DNA"/>
</dbReference>